<name>A0A178CLS8_9EURO</name>
<accession>A0A178CLS8</accession>
<dbReference type="SUPFAM" id="SSF53335">
    <property type="entry name" value="S-adenosyl-L-methionine-dependent methyltransferases"/>
    <property type="match status" value="1"/>
</dbReference>
<dbReference type="InterPro" id="IPR029063">
    <property type="entry name" value="SAM-dependent_MTases_sf"/>
</dbReference>
<proteinExistence type="predicted"/>
<dbReference type="Proteomes" id="UP000185904">
    <property type="component" value="Unassembled WGS sequence"/>
</dbReference>
<dbReference type="GeneID" id="34592358"/>
<dbReference type="GO" id="GO:0003676">
    <property type="term" value="F:nucleic acid binding"/>
    <property type="evidence" value="ECO:0007669"/>
    <property type="project" value="InterPro"/>
</dbReference>
<evidence type="ECO:0000313" key="3">
    <source>
        <dbReference type="Proteomes" id="UP000185904"/>
    </source>
</evidence>
<dbReference type="EMBL" id="LVCJ01000077">
    <property type="protein sequence ID" value="OAL30053.1"/>
    <property type="molecule type" value="Genomic_DNA"/>
</dbReference>
<dbReference type="Gene3D" id="3.40.50.150">
    <property type="entry name" value="Vaccinia Virus protein VP39"/>
    <property type="match status" value="1"/>
</dbReference>
<gene>
    <name evidence="2" type="ORF">AYO20_08957</name>
</gene>
<dbReference type="OrthoDB" id="269872at2759"/>
<reference evidence="2 3" key="1">
    <citation type="submission" date="2016-03" db="EMBL/GenBank/DDBJ databases">
        <title>The draft genome sequence of Fonsecaea nubica causative agent of cutaneous subcutaneous infection in human host.</title>
        <authorList>
            <person name="Costa F."/>
            <person name="Sybren D.H."/>
            <person name="Raittz R.T."/>
            <person name="Weiss V.A."/>
            <person name="Leao A.C."/>
            <person name="Gomes R."/>
            <person name="De Souza E.M."/>
            <person name="Pedrosa F.O."/>
            <person name="Steffens M.B."/>
            <person name="Bombassaro A."/>
            <person name="Tadra-Sfeir M.Z."/>
            <person name="Moreno L.F."/>
            <person name="Najafzadeh M.J."/>
            <person name="Felipe M.S."/>
            <person name="Teixeira M."/>
            <person name="Sun J."/>
            <person name="Xi L."/>
            <person name="Castro M.A."/>
            <person name="Vicente V.A."/>
        </authorList>
    </citation>
    <scope>NUCLEOTIDE SEQUENCE [LARGE SCALE GENOMIC DNA]</scope>
    <source>
        <strain evidence="2 3">CBS 269.64</strain>
    </source>
</reference>
<dbReference type="InterPro" id="IPR050320">
    <property type="entry name" value="N5-glutamine_MTase"/>
</dbReference>
<dbReference type="AlphaFoldDB" id="A0A178CLS8"/>
<dbReference type="PANTHER" id="PTHR18895:SF74">
    <property type="entry name" value="MTRF1L RELEASE FACTOR GLUTAMINE METHYLTRANSFERASE"/>
    <property type="match status" value="1"/>
</dbReference>
<dbReference type="GO" id="GO:0005739">
    <property type="term" value="C:mitochondrion"/>
    <property type="evidence" value="ECO:0007669"/>
    <property type="project" value="TreeGrafter"/>
</dbReference>
<sequence>MPRLPPALIHEATSQNPLLTPLLRVCRDLPSARNELRWLQEHARDVVDAKRYASHETRDNISLPRLDATEEAGSSHQATARFDDVKIEDGRRPWNPSQRHPTIGKTFGGRRIRKVATIPTEPVLSASTPEMQSVQIRKHEVGGTAHLEAELQKLTVRKIRVQTDRTGTKAYNVGSITTLKAEGTRHSIRKVPLQNEQSTVHTQTNVNVTSLHDKSVRGLRIAPPSDTDPVNGEANKHKQVQKILTHNVGKRSKGMPLQYIMGNQPFGNLDILCRRGVLIPRPETEMYTEKAANLLLSALTSIRLSTASGLQSRKKFRILDLCTGTGCIALLLHSILKPPAKASGYNSVNAPNINVEILGLDNNPLAISLARKNLAHNMRQKLLHPDAGDDVSFQNIDVLGLAKKGGDGEDKQHQINKILNEVASDVGSGEKNSSSPPLSWDMIIANPPYIGPKDYEPGGKTEPSVRNYEPKEALVPTFGRGEDWHRYQSPSILLADLFYWPLMRIARAVGAKLLVMEVGDSSQASRVCKQFFQNYSSPAVLEQLTPRLETWRDDGSVRILPTQTSPSFDADFENATDPSVSDRAIVVWTKDMADWRRDSQPRLQS</sequence>
<organism evidence="2 3">
    <name type="scientific">Fonsecaea nubica</name>
    <dbReference type="NCBI Taxonomy" id="856822"/>
    <lineage>
        <taxon>Eukaryota</taxon>
        <taxon>Fungi</taxon>
        <taxon>Dikarya</taxon>
        <taxon>Ascomycota</taxon>
        <taxon>Pezizomycotina</taxon>
        <taxon>Eurotiomycetes</taxon>
        <taxon>Chaetothyriomycetidae</taxon>
        <taxon>Chaetothyriales</taxon>
        <taxon>Herpotrichiellaceae</taxon>
        <taxon>Fonsecaea</taxon>
    </lineage>
</organism>
<protein>
    <recommendedName>
        <fullName evidence="4">Methyltransferase small domain-containing protein</fullName>
    </recommendedName>
</protein>
<dbReference type="RefSeq" id="XP_022496787.1">
    <property type="nucleotide sequence ID" value="XM_022647230.1"/>
</dbReference>
<dbReference type="GO" id="GO:0008168">
    <property type="term" value="F:methyltransferase activity"/>
    <property type="evidence" value="ECO:0007669"/>
    <property type="project" value="InterPro"/>
</dbReference>
<evidence type="ECO:0008006" key="4">
    <source>
        <dbReference type="Google" id="ProtNLM"/>
    </source>
</evidence>
<comment type="caution">
    <text evidence="2">The sequence shown here is derived from an EMBL/GenBank/DDBJ whole genome shotgun (WGS) entry which is preliminary data.</text>
</comment>
<dbReference type="PANTHER" id="PTHR18895">
    <property type="entry name" value="HEMK METHYLTRANSFERASE"/>
    <property type="match status" value="1"/>
</dbReference>
<dbReference type="PROSITE" id="PS00092">
    <property type="entry name" value="N6_MTASE"/>
    <property type="match status" value="1"/>
</dbReference>
<evidence type="ECO:0000313" key="2">
    <source>
        <dbReference type="EMBL" id="OAL30053.1"/>
    </source>
</evidence>
<dbReference type="InterPro" id="IPR002052">
    <property type="entry name" value="DNA_methylase_N6_adenine_CS"/>
</dbReference>
<feature type="region of interest" description="Disordered" evidence="1">
    <location>
        <begin position="208"/>
        <end position="234"/>
    </location>
</feature>
<dbReference type="GO" id="GO:0032259">
    <property type="term" value="P:methylation"/>
    <property type="evidence" value="ECO:0007669"/>
    <property type="project" value="InterPro"/>
</dbReference>
<evidence type="ECO:0000256" key="1">
    <source>
        <dbReference type="SAM" id="MobiDB-lite"/>
    </source>
</evidence>
<dbReference type="CDD" id="cd02440">
    <property type="entry name" value="AdoMet_MTases"/>
    <property type="match status" value="1"/>
</dbReference>
<keyword evidence="3" id="KW-1185">Reference proteome</keyword>